<dbReference type="Proteomes" id="UP000001876">
    <property type="component" value="Unassembled WGS sequence"/>
</dbReference>
<name>C1NA69_MICPC</name>
<accession>C1NA69</accession>
<sequence>RASAFLHHASHREPRGRAGEQQARAAPRRARRARALRTVGGSVVAAAARQARLRRVRRATRGSAGSREAVRGVRQGGRRDAAHGGVAVRRGVVPRDGEERFRGAARRRVGAGDGVARVTRINTEEGKGALRAR</sequence>
<proteinExistence type="predicted"/>
<dbReference type="GeneID" id="9690296"/>
<organism evidence="3">
    <name type="scientific">Micromonas pusilla (strain CCMP1545)</name>
    <name type="common">Picoplanktonic green alga</name>
    <dbReference type="NCBI Taxonomy" id="564608"/>
    <lineage>
        <taxon>Eukaryota</taxon>
        <taxon>Viridiplantae</taxon>
        <taxon>Chlorophyta</taxon>
        <taxon>Mamiellophyceae</taxon>
        <taxon>Mamiellales</taxon>
        <taxon>Mamiellaceae</taxon>
        <taxon>Micromonas</taxon>
    </lineage>
</organism>
<evidence type="ECO:0000313" key="3">
    <source>
        <dbReference type="Proteomes" id="UP000001876"/>
    </source>
</evidence>
<gene>
    <name evidence="2" type="ORF">MICPUCDRAFT_49329</name>
</gene>
<protein>
    <submittedName>
        <fullName evidence="2">Predicted protein</fullName>
    </submittedName>
</protein>
<dbReference type="EMBL" id="GG663752">
    <property type="protein sequence ID" value="EEH51189.1"/>
    <property type="molecule type" value="Genomic_DNA"/>
</dbReference>
<feature type="region of interest" description="Disordered" evidence="1">
    <location>
        <begin position="55"/>
        <end position="111"/>
    </location>
</feature>
<dbReference type="KEGG" id="mpp:MICPUCDRAFT_49329"/>
<feature type="compositionally biased region" description="Basic and acidic residues" evidence="1">
    <location>
        <begin position="93"/>
        <end position="102"/>
    </location>
</feature>
<feature type="non-terminal residue" evidence="2">
    <location>
        <position position="1"/>
    </location>
</feature>
<dbReference type="AlphaFoldDB" id="C1NA69"/>
<evidence type="ECO:0000256" key="1">
    <source>
        <dbReference type="SAM" id="MobiDB-lite"/>
    </source>
</evidence>
<reference evidence="2 3" key="1">
    <citation type="journal article" date="2009" name="Science">
        <title>Green evolution and dynamic adaptations revealed by genomes of the marine picoeukaryotes Micromonas.</title>
        <authorList>
            <person name="Worden A.Z."/>
            <person name="Lee J.H."/>
            <person name="Mock T."/>
            <person name="Rouze P."/>
            <person name="Simmons M.P."/>
            <person name="Aerts A.L."/>
            <person name="Allen A.E."/>
            <person name="Cuvelier M.L."/>
            <person name="Derelle E."/>
            <person name="Everett M.V."/>
            <person name="Foulon E."/>
            <person name="Grimwood J."/>
            <person name="Gundlach H."/>
            <person name="Henrissat B."/>
            <person name="Napoli C."/>
            <person name="McDonald S.M."/>
            <person name="Parker M.S."/>
            <person name="Rombauts S."/>
            <person name="Salamov A."/>
            <person name="Von Dassow P."/>
            <person name="Badger J.H."/>
            <person name="Coutinho P.M."/>
            <person name="Demir E."/>
            <person name="Dubchak I."/>
            <person name="Gentemann C."/>
            <person name="Eikrem W."/>
            <person name="Gready J.E."/>
            <person name="John U."/>
            <person name="Lanier W."/>
            <person name="Lindquist E.A."/>
            <person name="Lucas S."/>
            <person name="Mayer K.F."/>
            <person name="Moreau H."/>
            <person name="Not F."/>
            <person name="Otillar R."/>
            <person name="Panaud O."/>
            <person name="Pangilinan J."/>
            <person name="Paulsen I."/>
            <person name="Piegu B."/>
            <person name="Poliakov A."/>
            <person name="Robbens S."/>
            <person name="Schmutz J."/>
            <person name="Toulza E."/>
            <person name="Wyss T."/>
            <person name="Zelensky A."/>
            <person name="Zhou K."/>
            <person name="Armbrust E.V."/>
            <person name="Bhattacharya D."/>
            <person name="Goodenough U.W."/>
            <person name="Van de Peer Y."/>
            <person name="Grigoriev I.V."/>
        </authorList>
    </citation>
    <scope>NUCLEOTIDE SEQUENCE [LARGE SCALE GENOMIC DNA]</scope>
    <source>
        <strain evidence="2 3">CCMP1545</strain>
    </source>
</reference>
<dbReference type="RefSeq" id="XP_003064855.1">
    <property type="nucleotide sequence ID" value="XM_003064809.1"/>
</dbReference>
<keyword evidence="3" id="KW-1185">Reference proteome</keyword>
<evidence type="ECO:0000313" key="2">
    <source>
        <dbReference type="EMBL" id="EEH51189.1"/>
    </source>
</evidence>
<feature type="region of interest" description="Disordered" evidence="1">
    <location>
        <begin position="1"/>
        <end position="29"/>
    </location>
</feature>